<dbReference type="AlphaFoldDB" id="A0A562DYZ4"/>
<dbReference type="RefSeq" id="WP_145692535.1">
    <property type="nucleotide sequence ID" value="NZ_VLJT01000034.1"/>
</dbReference>
<dbReference type="SUPFAM" id="SSF52009">
    <property type="entry name" value="Phosphohistidine domain"/>
    <property type="match status" value="1"/>
</dbReference>
<dbReference type="Gene3D" id="3.50.30.10">
    <property type="entry name" value="Phosphohistidine domain"/>
    <property type="match status" value="1"/>
</dbReference>
<evidence type="ECO:0000313" key="2">
    <source>
        <dbReference type="EMBL" id="TWH14939.1"/>
    </source>
</evidence>
<dbReference type="EMBL" id="VLJT01000034">
    <property type="protein sequence ID" value="TWH14939.1"/>
    <property type="molecule type" value="Genomic_DNA"/>
</dbReference>
<dbReference type="Pfam" id="PF00391">
    <property type="entry name" value="PEP-utilizers"/>
    <property type="match status" value="1"/>
</dbReference>
<evidence type="ECO:0000259" key="1">
    <source>
        <dbReference type="Pfam" id="PF00391"/>
    </source>
</evidence>
<keyword evidence="2" id="KW-0670">Pyruvate</keyword>
<dbReference type="GO" id="GO:0016301">
    <property type="term" value="F:kinase activity"/>
    <property type="evidence" value="ECO:0007669"/>
    <property type="project" value="UniProtKB-KW"/>
</dbReference>
<comment type="caution">
    <text evidence="2">The sequence shown here is derived from an EMBL/GenBank/DDBJ whole genome shotgun (WGS) entry which is preliminary data.</text>
</comment>
<organism evidence="2 3">
    <name type="scientific">Rhodococcus rhodochrous J45</name>
    <dbReference type="NCBI Taxonomy" id="935266"/>
    <lineage>
        <taxon>Bacteria</taxon>
        <taxon>Bacillati</taxon>
        <taxon>Actinomycetota</taxon>
        <taxon>Actinomycetes</taxon>
        <taxon>Mycobacteriales</taxon>
        <taxon>Nocardiaceae</taxon>
        <taxon>Rhodococcus</taxon>
    </lineage>
</organism>
<evidence type="ECO:0000313" key="3">
    <source>
        <dbReference type="Proteomes" id="UP000317573"/>
    </source>
</evidence>
<name>A0A562DYZ4_RHORH</name>
<keyword evidence="2" id="KW-0418">Kinase</keyword>
<dbReference type="InterPro" id="IPR008279">
    <property type="entry name" value="PEP-util_enz_mobile_dom"/>
</dbReference>
<sequence>MTTAATPARYKGVSSYNFGCAFGTIRAFHTPQDVIDVFGDDLGSVIALVESGGTTFLSPILGRLGGIICTSGTPRSHLAIVSREYEVPCLLAVDLADWMPADGDAVRMESSSDNEGWLMPATETDVPGESTADVLPTPAPVSDDIAHAGPTRQYTSDTTGCPVTDWWNYVATVGDEIGRKPFPSSVTVDTVKQLCREEMSDDQLEQLILHMGRSFKPEMTRRSGFTSEIFPMMPYMSMSVIEDFYSYPERIRVIDAAMPAEEIGARLRMQSGQISPLWIWMVGYHYLCGRELLIGLGKLGPNDALDDVRTVVDFWRRLTLSHRGDGTLDYKDAGFTNKYLPQQEVDSLCRTLEPLDAATSKELKQLNAALSGYCFMYFTDSRVGICDNGPYPDESRGTAVLVRDFLSLDSGPFAYPWAEKCDPGVSGVTLTLEYSPAAFHDFEINDWGTTFTEPDHFLSAVVSASVVARYADGTTAVLSPEQWPELAKRLGAEHLGLYRTFSDMDRENRILAATRMYSWGLRPFARLAGVEDAVDWSFSDHTMALFPEPLADDDQAAAIFGGALVAHDRPSAFTGFK</sequence>
<dbReference type="InterPro" id="IPR036637">
    <property type="entry name" value="Phosphohistidine_dom_sf"/>
</dbReference>
<gene>
    <name evidence="2" type="ORF">L618_003500000230</name>
</gene>
<feature type="domain" description="PEP-utilising enzyme mobile" evidence="1">
    <location>
        <begin position="59"/>
        <end position="108"/>
    </location>
</feature>
<proteinExistence type="predicted"/>
<dbReference type="Proteomes" id="UP000317573">
    <property type="component" value="Unassembled WGS sequence"/>
</dbReference>
<reference evidence="2 3" key="1">
    <citation type="submission" date="2019-07" db="EMBL/GenBank/DDBJ databases">
        <title>Genome sequencing of lignin-degrading bacterial isolates.</title>
        <authorList>
            <person name="Gladden J."/>
        </authorList>
    </citation>
    <scope>NUCLEOTIDE SEQUENCE [LARGE SCALE GENOMIC DNA]</scope>
    <source>
        <strain evidence="2 3">J45</strain>
    </source>
</reference>
<protein>
    <submittedName>
        <fullName evidence="2">Phosphoenolpyruvate-protein kinase (PTS system EI component in bacteria)</fullName>
    </submittedName>
</protein>
<keyword evidence="2" id="KW-0808">Transferase</keyword>
<accession>A0A562DYZ4</accession>